<reference evidence="1 2" key="1">
    <citation type="journal article" date="2016" name="Int. J. Syst. Evol. Microbiol.">
        <title>Arsenicitalea aurantiaca gen. nov., sp. nov., a new member of the family Hyphomicrobiaceae, isolated from high-arsenic sediment.</title>
        <authorList>
            <person name="Mu Y."/>
            <person name="Zhou L."/>
            <person name="Zeng X.C."/>
            <person name="Liu L."/>
            <person name="Pan Y."/>
            <person name="Chen X."/>
            <person name="Wang J."/>
            <person name="Li S."/>
            <person name="Li W.J."/>
            <person name="Wang Y."/>
        </authorList>
    </citation>
    <scope>NUCLEOTIDE SEQUENCE [LARGE SCALE GENOMIC DNA]</scope>
    <source>
        <strain evidence="1 2">42-50</strain>
    </source>
</reference>
<dbReference type="RefSeq" id="WP_127188187.1">
    <property type="nucleotide sequence ID" value="NZ_RZNJ01000003.1"/>
</dbReference>
<dbReference type="OrthoDB" id="7591823at2"/>
<comment type="caution">
    <text evidence="1">The sequence shown here is derived from an EMBL/GenBank/DDBJ whole genome shotgun (WGS) entry which is preliminary data.</text>
</comment>
<proteinExistence type="predicted"/>
<dbReference type="EMBL" id="RZNJ01000003">
    <property type="protein sequence ID" value="RUT30940.1"/>
    <property type="molecule type" value="Genomic_DNA"/>
</dbReference>
<keyword evidence="2" id="KW-1185">Reference proteome</keyword>
<protein>
    <submittedName>
        <fullName evidence="1">Uncharacterized protein</fullName>
    </submittedName>
</protein>
<sequence length="286" mass="31067">MPQSEDAMRCATQICLALSGILIAAPAVGADWGTPLRGAYGEEWYAEAHPKAIGFEIGMRYWYSQGALETRIDGNLTSGYDTAHIGEAHFRINDYTTDYYLKGMIGYSGSKTTEYTSPVGTETTEIGSVLYAGADLGFGMIAPGFGGFVGYQYWNESPRLGGTDIGGLDFNLLRLGISGRTEITDMVDLTAEAALIPYAGLRGTYGAYDSDTLEYLGLSDVEGWLYGAAGEVMLGVHATDWMTMRFGGRAWYLTGPTTVTFEGEGRESDHFSALRYGLLAELTYRF</sequence>
<accession>A0A433XA75</accession>
<name>A0A433XA75_9HYPH</name>
<dbReference type="Proteomes" id="UP000281547">
    <property type="component" value="Unassembled WGS sequence"/>
</dbReference>
<gene>
    <name evidence="1" type="ORF">EMQ25_08655</name>
</gene>
<dbReference type="AlphaFoldDB" id="A0A433XA75"/>
<evidence type="ECO:0000313" key="1">
    <source>
        <dbReference type="EMBL" id="RUT30940.1"/>
    </source>
</evidence>
<organism evidence="1 2">
    <name type="scientific">Arsenicitalea aurantiaca</name>
    <dbReference type="NCBI Taxonomy" id="1783274"/>
    <lineage>
        <taxon>Bacteria</taxon>
        <taxon>Pseudomonadati</taxon>
        <taxon>Pseudomonadota</taxon>
        <taxon>Alphaproteobacteria</taxon>
        <taxon>Hyphomicrobiales</taxon>
        <taxon>Devosiaceae</taxon>
        <taxon>Arsenicitalea</taxon>
    </lineage>
</organism>
<evidence type="ECO:0000313" key="2">
    <source>
        <dbReference type="Proteomes" id="UP000281547"/>
    </source>
</evidence>